<gene>
    <name evidence="1" type="ORF">UFOVP242_180</name>
</gene>
<reference evidence="1" key="1">
    <citation type="submission" date="2020-05" db="EMBL/GenBank/DDBJ databases">
        <authorList>
            <person name="Chiriac C."/>
            <person name="Salcher M."/>
            <person name="Ghai R."/>
            <person name="Kavagutti S V."/>
        </authorList>
    </citation>
    <scope>NUCLEOTIDE SEQUENCE</scope>
</reference>
<evidence type="ECO:0000313" key="1">
    <source>
        <dbReference type="EMBL" id="CAB5221966.1"/>
    </source>
</evidence>
<sequence>MSFGIENFDIDLHFSTSVYRINRADLLPAVKPVFDEYVGQAIANGVDDTYPGVMTTVMHEDSRMSSLVNYISEIAWDVLDNQGYDMSLFYTSMHAMWGQNHPKMSSMDYHNHPNTVLTCFYFIDTPSDSSMLSLYDPRQSKVFSNLPVKQDGKPSLAIDSINYTPNPGDIIFTNGWLPHSFSRNRSNIPYNFLHINIGVIPKQSFDNINSEPVVV</sequence>
<proteinExistence type="predicted"/>
<dbReference type="EMBL" id="LR798294">
    <property type="protein sequence ID" value="CAB5221966.1"/>
    <property type="molecule type" value="Genomic_DNA"/>
</dbReference>
<dbReference type="Pfam" id="PF13759">
    <property type="entry name" value="2OG-FeII_Oxy_5"/>
    <property type="match status" value="1"/>
</dbReference>
<accession>A0A6J7WVF7</accession>
<organism evidence="1">
    <name type="scientific">uncultured Caudovirales phage</name>
    <dbReference type="NCBI Taxonomy" id="2100421"/>
    <lineage>
        <taxon>Viruses</taxon>
        <taxon>Duplodnaviria</taxon>
        <taxon>Heunggongvirae</taxon>
        <taxon>Uroviricota</taxon>
        <taxon>Caudoviricetes</taxon>
        <taxon>Peduoviridae</taxon>
        <taxon>Maltschvirus</taxon>
        <taxon>Maltschvirus maltsch</taxon>
    </lineage>
</organism>
<dbReference type="InterPro" id="IPR012668">
    <property type="entry name" value="CHP02466"/>
</dbReference>
<dbReference type="Gene3D" id="2.60.120.620">
    <property type="entry name" value="q2cbj1_9rhob like domain"/>
    <property type="match status" value="1"/>
</dbReference>
<protein>
    <submittedName>
        <fullName evidence="1">Uncharacterized protein</fullName>
    </submittedName>
</protein>
<name>A0A6J7WVF7_9CAUD</name>